<protein>
    <submittedName>
        <fullName evidence="4">Zinc ribbon domain-containing protein</fullName>
    </submittedName>
</protein>
<dbReference type="RefSeq" id="WP_284100797.1">
    <property type="nucleotide sequence ID" value="NZ_JARRAF010000010.1"/>
</dbReference>
<dbReference type="Proteomes" id="UP001172778">
    <property type="component" value="Unassembled WGS sequence"/>
</dbReference>
<accession>A0ABT7DWQ4</accession>
<comment type="caution">
    <text evidence="4">The sequence shown here is derived from an EMBL/GenBank/DDBJ whole genome shotgun (WGS) entry which is preliminary data.</text>
</comment>
<reference evidence="4" key="1">
    <citation type="submission" date="2023-03" db="EMBL/GenBank/DDBJ databases">
        <title>Chitinimonas shenzhenensis gen. nov., sp. nov., a novel member of family Burkholderiaceae isolated from activated sludge collected in Shen Zhen, China.</title>
        <authorList>
            <person name="Wang X."/>
        </authorList>
    </citation>
    <scope>NUCLEOTIDE SEQUENCE</scope>
    <source>
        <strain evidence="4">DQS-5</strain>
    </source>
</reference>
<proteinExistence type="predicted"/>
<evidence type="ECO:0000313" key="5">
    <source>
        <dbReference type="Proteomes" id="UP001172778"/>
    </source>
</evidence>
<feature type="region of interest" description="Disordered" evidence="2">
    <location>
        <begin position="595"/>
        <end position="631"/>
    </location>
</feature>
<organism evidence="4 5">
    <name type="scientific">Parachitinimonas caeni</name>
    <dbReference type="NCBI Taxonomy" id="3031301"/>
    <lineage>
        <taxon>Bacteria</taxon>
        <taxon>Pseudomonadati</taxon>
        <taxon>Pseudomonadota</taxon>
        <taxon>Betaproteobacteria</taxon>
        <taxon>Neisseriales</taxon>
        <taxon>Chitinibacteraceae</taxon>
        <taxon>Parachitinimonas</taxon>
    </lineage>
</organism>
<feature type="domain" description="Cas12f1-like TNB" evidence="3">
    <location>
        <begin position="505"/>
        <end position="569"/>
    </location>
</feature>
<dbReference type="EMBL" id="JARRAF010000010">
    <property type="protein sequence ID" value="MDK2124485.1"/>
    <property type="molecule type" value="Genomic_DNA"/>
</dbReference>
<sequence length="631" mass="72564">MKLSVTGAGPIESLIYEYGIRIDKEHLRSQVLEDGTQQDCALQQQFWQAHHSYNAIVAQIRDTLQAAIHWLERQAGPEVVSLRQQLELVTARWKEAKAADDRESLKKIATERQGLWKRYYELMHAARKTHSAQLNAQFLDQLAERKGCPIYTTRCQAVDEGLGWATANLVIKSAIQAFRKTWPRFKLPRFHHASEIVQQMVELQFASGAVSIGDLLAGRHSEIKLLAGEAGSRHYYPFEFRIGAGERKQQITGTLQYHRPLPEGAKIQRARLIERRIGKDRRYYLQFSLHLNQPLQQPVPEDRQPLVALDFGWYYDEDDGRRIAGKTDNADPGLAEILRLPPELDQQFDHADELKSRRDALRDELVPELRAVDWCHAPEPIAERLAKIKRVPKPQYVAPGQLAMLVLAWRQHCPDYLPDWLARLEAWRQTDRLLWQASSHLARRTRNARRKLYQQWALDLARRYEVIVIDTPDLEQTAKVKDEETGAHNKLGARARAGRVRASLYELRQALEWAAARHGTIIADIKGRTSKTCAYCQGKAEPPEPAARAVHCQNPDCGAVTDREHNAAAVCYQQADRRQQEIRYQYVEANRAKTEALAKRADSRQKRQQARWKDKDKDKDDKGPEAETRDE</sequence>
<evidence type="ECO:0000256" key="1">
    <source>
        <dbReference type="ARBA" id="ARBA00023125"/>
    </source>
</evidence>
<keyword evidence="5" id="KW-1185">Reference proteome</keyword>
<keyword evidence="1" id="KW-0238">DNA-binding</keyword>
<gene>
    <name evidence="4" type="ORF">PZA18_10515</name>
</gene>
<evidence type="ECO:0000313" key="4">
    <source>
        <dbReference type="EMBL" id="MDK2124485.1"/>
    </source>
</evidence>
<evidence type="ECO:0000259" key="3">
    <source>
        <dbReference type="Pfam" id="PF07282"/>
    </source>
</evidence>
<dbReference type="Pfam" id="PF07282">
    <property type="entry name" value="Cas12f1-like_TNB"/>
    <property type="match status" value="1"/>
</dbReference>
<evidence type="ECO:0000256" key="2">
    <source>
        <dbReference type="SAM" id="MobiDB-lite"/>
    </source>
</evidence>
<name>A0ABT7DWQ4_9NEIS</name>
<dbReference type="InterPro" id="IPR010095">
    <property type="entry name" value="Cas12f1-like_TNB"/>
</dbReference>